<evidence type="ECO:0000259" key="5">
    <source>
        <dbReference type="Pfam" id="PF12802"/>
    </source>
</evidence>
<comment type="caution">
    <text evidence="6">The sequence shown here is derived from an EMBL/GenBank/DDBJ whole genome shotgun (WGS) entry which is preliminary data.</text>
</comment>
<dbReference type="PANTHER" id="PTHR38465">
    <property type="entry name" value="HTH-TYPE TRANSCRIPTIONAL REGULATOR MJ1563-RELATED"/>
    <property type="match status" value="1"/>
</dbReference>
<protein>
    <recommendedName>
        <fullName evidence="4">HTH-type transcriptional regulator</fullName>
    </recommendedName>
</protein>
<evidence type="ECO:0000256" key="4">
    <source>
        <dbReference type="PIRNR" id="PIRNR006707"/>
    </source>
</evidence>
<dbReference type="InterPro" id="IPR000835">
    <property type="entry name" value="HTH_MarR-typ"/>
</dbReference>
<dbReference type="AlphaFoldDB" id="F2BFW6"/>
<keyword evidence="3 4" id="KW-0804">Transcription</keyword>
<dbReference type="Pfam" id="PF12802">
    <property type="entry name" value="MarR_2"/>
    <property type="match status" value="1"/>
</dbReference>
<sequence length="180" mass="20773">MRAMKLNPTTQKFVLHWGEMGSKWGVNRTVAQIHALLYIIGRPMNAEEISETLTVARSNVSNSIRELQSLKLVQTVHQLGDRRDYFTTSDDVWVLVKTIVEQRQQREIEPTLHFLNELIATPEFAQENEQVQKRIRDTREFMDIATGWTREMIRLPAGTLAQVLKLGAKVQRFLSGGRKE</sequence>
<dbReference type="InterPro" id="IPR052362">
    <property type="entry name" value="HTH-GbsR_regulator"/>
</dbReference>
<dbReference type="InterPro" id="IPR036388">
    <property type="entry name" value="WH-like_DNA-bd_sf"/>
</dbReference>
<dbReference type="Proteomes" id="UP000004105">
    <property type="component" value="Unassembled WGS sequence"/>
</dbReference>
<dbReference type="STRING" id="267212.GCA_001063965_01931"/>
<comment type="similarity">
    <text evidence="4">Belongs to the GbsR family.</text>
</comment>
<keyword evidence="7" id="KW-1185">Reference proteome</keyword>
<dbReference type="SUPFAM" id="SSF46785">
    <property type="entry name" value="Winged helix' DNA-binding domain"/>
    <property type="match status" value="1"/>
</dbReference>
<dbReference type="InterPro" id="IPR011991">
    <property type="entry name" value="ArsR-like_HTH"/>
</dbReference>
<gene>
    <name evidence="6" type="ORF">HMPREF9123_2623</name>
</gene>
<dbReference type="CDD" id="cd00090">
    <property type="entry name" value="HTH_ARSR"/>
    <property type="match status" value="1"/>
</dbReference>
<dbReference type="GO" id="GO:0003677">
    <property type="term" value="F:DNA binding"/>
    <property type="evidence" value="ECO:0007669"/>
    <property type="project" value="UniProtKB-UniRule"/>
</dbReference>
<dbReference type="InterPro" id="IPR036390">
    <property type="entry name" value="WH_DNA-bd_sf"/>
</dbReference>
<keyword evidence="2 4" id="KW-0238">DNA-binding</keyword>
<dbReference type="PANTHER" id="PTHR38465:SF1">
    <property type="entry name" value="HTH-TYPE TRANSCRIPTIONAL REGULATOR MJ1563-RELATED"/>
    <property type="match status" value="1"/>
</dbReference>
<dbReference type="InterPro" id="IPR026282">
    <property type="entry name" value="MJ1563"/>
</dbReference>
<evidence type="ECO:0000256" key="2">
    <source>
        <dbReference type="ARBA" id="ARBA00023125"/>
    </source>
</evidence>
<reference evidence="6 7" key="1">
    <citation type="submission" date="2011-02" db="EMBL/GenBank/DDBJ databases">
        <authorList>
            <person name="Muzny D."/>
            <person name="Qin X."/>
            <person name="Deng J."/>
            <person name="Jiang H."/>
            <person name="Liu Y."/>
            <person name="Qu J."/>
            <person name="Song X.-Z."/>
            <person name="Zhang L."/>
            <person name="Thornton R."/>
            <person name="Coyle M."/>
            <person name="Francisco L."/>
            <person name="Jackson L."/>
            <person name="Javaid M."/>
            <person name="Korchina V."/>
            <person name="Kovar C."/>
            <person name="Mata R."/>
            <person name="Mathew T."/>
            <person name="Ngo R."/>
            <person name="Nguyen L."/>
            <person name="Nguyen N."/>
            <person name="Okwuonu G."/>
            <person name="Ongeri F."/>
            <person name="Pham C."/>
            <person name="Simmons D."/>
            <person name="Wilczek-Boney K."/>
            <person name="Hale W."/>
            <person name="Jakkamsetti A."/>
            <person name="Pham P."/>
            <person name="Ruth R."/>
            <person name="San Lucas F."/>
            <person name="Warren J."/>
            <person name="Zhang J."/>
            <person name="Zhao Z."/>
            <person name="Zhou C."/>
            <person name="Zhu D."/>
            <person name="Lee S."/>
            <person name="Bess C."/>
            <person name="Blankenburg K."/>
            <person name="Forbes L."/>
            <person name="Fu Q."/>
            <person name="Gubbala S."/>
            <person name="Hirani K."/>
            <person name="Jayaseelan J.C."/>
            <person name="Lara F."/>
            <person name="Munidasa M."/>
            <person name="Palculict T."/>
            <person name="Patil S."/>
            <person name="Pu L.-L."/>
            <person name="Saada N."/>
            <person name="Tang L."/>
            <person name="Weissenberger G."/>
            <person name="Zhu Y."/>
            <person name="Hemphill L."/>
            <person name="Shang Y."/>
            <person name="Youmans B."/>
            <person name="Ayvaz T."/>
            <person name="Ross M."/>
            <person name="Santibanez J."/>
            <person name="Aqrawi P."/>
            <person name="Gross S."/>
            <person name="Joshi V."/>
            <person name="Fowler G."/>
            <person name="Nazareth L."/>
            <person name="Reid J."/>
            <person name="Worley K."/>
            <person name="Petrosino J."/>
            <person name="Highlander S."/>
            <person name="Gibbs R."/>
        </authorList>
    </citation>
    <scope>NUCLEOTIDE SEQUENCE [LARGE SCALE GENOMIC DNA]</scope>
    <source>
        <strain evidence="6 7">ATCC BAA-1200</strain>
    </source>
</reference>
<evidence type="ECO:0000256" key="3">
    <source>
        <dbReference type="ARBA" id="ARBA00023163"/>
    </source>
</evidence>
<evidence type="ECO:0000313" key="6">
    <source>
        <dbReference type="EMBL" id="EGF07599.1"/>
    </source>
</evidence>
<dbReference type="PIRSF" id="PIRSF006707">
    <property type="entry name" value="MJ1563"/>
    <property type="match status" value="1"/>
</dbReference>
<dbReference type="Gene3D" id="1.10.10.10">
    <property type="entry name" value="Winged helix-like DNA-binding domain superfamily/Winged helix DNA-binding domain"/>
    <property type="match status" value="1"/>
</dbReference>
<keyword evidence="1 4" id="KW-0805">Transcription regulation</keyword>
<name>F2BFW6_9NEIS</name>
<evidence type="ECO:0000256" key="1">
    <source>
        <dbReference type="ARBA" id="ARBA00023015"/>
    </source>
</evidence>
<accession>F2BFW6</accession>
<dbReference type="EMBL" id="AFAY01000052">
    <property type="protein sequence ID" value="EGF07599.1"/>
    <property type="molecule type" value="Genomic_DNA"/>
</dbReference>
<dbReference type="GO" id="GO:0003700">
    <property type="term" value="F:DNA-binding transcription factor activity"/>
    <property type="evidence" value="ECO:0007669"/>
    <property type="project" value="InterPro"/>
</dbReference>
<proteinExistence type="inferred from homology"/>
<dbReference type="HOGENOM" id="CLU_107540_0_0_4"/>
<evidence type="ECO:0000313" key="7">
    <source>
        <dbReference type="Proteomes" id="UP000004105"/>
    </source>
</evidence>
<feature type="domain" description="HTH marR-type" evidence="5">
    <location>
        <begin position="25"/>
        <end position="83"/>
    </location>
</feature>
<organism evidence="6 7">
    <name type="scientific">Neisseria bacilliformis ATCC BAA-1200</name>
    <dbReference type="NCBI Taxonomy" id="888742"/>
    <lineage>
        <taxon>Bacteria</taxon>
        <taxon>Pseudomonadati</taxon>
        <taxon>Pseudomonadota</taxon>
        <taxon>Betaproteobacteria</taxon>
        <taxon>Neisseriales</taxon>
        <taxon>Neisseriaceae</taxon>
        <taxon>Neisseria</taxon>
    </lineage>
</organism>